<dbReference type="OrthoDB" id="6057891at2"/>
<dbReference type="InterPro" id="IPR010982">
    <property type="entry name" value="Lambda_DNA-bd_dom_sf"/>
</dbReference>
<reference evidence="2 3" key="1">
    <citation type="submission" date="2018-02" db="EMBL/GenBank/DDBJ databases">
        <title>Insights into the biology of acidophilic members of the Acidiferrobacteraceae family derived from comparative genomic analyses.</title>
        <authorList>
            <person name="Issotta F."/>
            <person name="Thyssen C."/>
            <person name="Mena C."/>
            <person name="Moya A."/>
            <person name="Bellenberg S."/>
            <person name="Sproer C."/>
            <person name="Covarrubias P.C."/>
            <person name="Sand W."/>
            <person name="Quatrini R."/>
            <person name="Vera M."/>
        </authorList>
    </citation>
    <scope>NUCLEOTIDE SEQUENCE [LARGE SCALE GENOMIC DNA]</scope>
    <source>
        <strain evidence="3">m-1</strain>
    </source>
</reference>
<protein>
    <submittedName>
        <fullName evidence="2">XRE family transcriptional regulator</fullName>
    </submittedName>
</protein>
<dbReference type="Gene3D" id="1.10.260.40">
    <property type="entry name" value="lambda repressor-like DNA-binding domains"/>
    <property type="match status" value="1"/>
</dbReference>
<dbReference type="CDD" id="cd00093">
    <property type="entry name" value="HTH_XRE"/>
    <property type="match status" value="1"/>
</dbReference>
<evidence type="ECO:0000313" key="3">
    <source>
        <dbReference type="Proteomes" id="UP000253250"/>
    </source>
</evidence>
<dbReference type="AlphaFoldDB" id="A0A368HBK6"/>
<gene>
    <name evidence="2" type="ORF">C4900_07850</name>
</gene>
<keyword evidence="3" id="KW-1185">Reference proteome</keyword>
<accession>A0A368HBK6</accession>
<dbReference type="InterPro" id="IPR001387">
    <property type="entry name" value="Cro/C1-type_HTH"/>
</dbReference>
<dbReference type="RefSeq" id="WP_114282902.1">
    <property type="nucleotide sequence ID" value="NZ_PSYR01000002.1"/>
</dbReference>
<organism evidence="2 3">
    <name type="scientific">Acidiferrobacter thiooxydans</name>
    <dbReference type="NCBI Taxonomy" id="163359"/>
    <lineage>
        <taxon>Bacteria</taxon>
        <taxon>Pseudomonadati</taxon>
        <taxon>Pseudomonadota</taxon>
        <taxon>Gammaproteobacteria</taxon>
        <taxon>Acidiferrobacterales</taxon>
        <taxon>Acidiferrobacteraceae</taxon>
        <taxon>Acidiferrobacter</taxon>
    </lineage>
</organism>
<sequence length="112" mass="11951">MAIVNSVGELIRAARNERSQKDFADLLGVKQSSVSRYESGKASPPISVIEYCMRLVHTAGSDATPTAEQLADRVRVALADPGLGPMRLALSRLVDAFVSEHTQTHTAGTASQ</sequence>
<name>A0A368HBK6_9GAMM</name>
<evidence type="ECO:0000313" key="2">
    <source>
        <dbReference type="EMBL" id="RCN55824.1"/>
    </source>
</evidence>
<evidence type="ECO:0000259" key="1">
    <source>
        <dbReference type="PROSITE" id="PS50943"/>
    </source>
</evidence>
<dbReference type="EMBL" id="PSYR01000002">
    <property type="protein sequence ID" value="RCN55824.1"/>
    <property type="molecule type" value="Genomic_DNA"/>
</dbReference>
<feature type="domain" description="HTH cro/C1-type" evidence="1">
    <location>
        <begin position="11"/>
        <end position="50"/>
    </location>
</feature>
<dbReference type="Proteomes" id="UP000253250">
    <property type="component" value="Unassembled WGS sequence"/>
</dbReference>
<proteinExistence type="predicted"/>
<dbReference type="Pfam" id="PF01381">
    <property type="entry name" value="HTH_3"/>
    <property type="match status" value="1"/>
</dbReference>
<dbReference type="SUPFAM" id="SSF47413">
    <property type="entry name" value="lambda repressor-like DNA-binding domains"/>
    <property type="match status" value="1"/>
</dbReference>
<dbReference type="GO" id="GO:0003677">
    <property type="term" value="F:DNA binding"/>
    <property type="evidence" value="ECO:0007669"/>
    <property type="project" value="InterPro"/>
</dbReference>
<comment type="caution">
    <text evidence="2">The sequence shown here is derived from an EMBL/GenBank/DDBJ whole genome shotgun (WGS) entry which is preliminary data.</text>
</comment>
<dbReference type="PROSITE" id="PS50943">
    <property type="entry name" value="HTH_CROC1"/>
    <property type="match status" value="1"/>
</dbReference>
<dbReference type="SMART" id="SM00530">
    <property type="entry name" value="HTH_XRE"/>
    <property type="match status" value="1"/>
</dbReference>